<dbReference type="Proteomes" id="UP001497644">
    <property type="component" value="Chromosome 2"/>
</dbReference>
<dbReference type="AlphaFoldDB" id="A0AAV2NK43"/>
<protein>
    <submittedName>
        <fullName evidence="1">Uncharacterized protein</fullName>
    </submittedName>
</protein>
<sequence>MRPLPLADPLRMIITSRRLNFALLRPYPHSYPPEGSMPQQTASFTPFITSAAPAACLYCRPYRFPSPSLLDYSERPLPHPPTLTPN</sequence>
<proteinExistence type="predicted"/>
<evidence type="ECO:0000313" key="1">
    <source>
        <dbReference type="EMBL" id="CAL1680105.1"/>
    </source>
</evidence>
<gene>
    <name evidence="1" type="ORF">LPLAT_LOCUS6186</name>
</gene>
<keyword evidence="2" id="KW-1185">Reference proteome</keyword>
<organism evidence="1 2">
    <name type="scientific">Lasius platythorax</name>
    <dbReference type="NCBI Taxonomy" id="488582"/>
    <lineage>
        <taxon>Eukaryota</taxon>
        <taxon>Metazoa</taxon>
        <taxon>Ecdysozoa</taxon>
        <taxon>Arthropoda</taxon>
        <taxon>Hexapoda</taxon>
        <taxon>Insecta</taxon>
        <taxon>Pterygota</taxon>
        <taxon>Neoptera</taxon>
        <taxon>Endopterygota</taxon>
        <taxon>Hymenoptera</taxon>
        <taxon>Apocrita</taxon>
        <taxon>Aculeata</taxon>
        <taxon>Formicoidea</taxon>
        <taxon>Formicidae</taxon>
        <taxon>Formicinae</taxon>
        <taxon>Lasius</taxon>
        <taxon>Lasius</taxon>
    </lineage>
</organism>
<name>A0AAV2NK43_9HYME</name>
<dbReference type="EMBL" id="OZ034825">
    <property type="protein sequence ID" value="CAL1680105.1"/>
    <property type="molecule type" value="Genomic_DNA"/>
</dbReference>
<evidence type="ECO:0000313" key="2">
    <source>
        <dbReference type="Proteomes" id="UP001497644"/>
    </source>
</evidence>
<accession>A0AAV2NK43</accession>
<reference evidence="1" key="1">
    <citation type="submission" date="2024-04" db="EMBL/GenBank/DDBJ databases">
        <authorList>
            <consortium name="Molecular Ecology Group"/>
        </authorList>
    </citation>
    <scope>NUCLEOTIDE SEQUENCE</scope>
</reference>